<reference evidence="1 2" key="1">
    <citation type="journal article" date="2024" name="Nat. Commun.">
        <title>Phylogenomics reveals the evolutionary origins of lichenization in chlorophyte algae.</title>
        <authorList>
            <person name="Puginier C."/>
            <person name="Libourel C."/>
            <person name="Otte J."/>
            <person name="Skaloud P."/>
            <person name="Haon M."/>
            <person name="Grisel S."/>
            <person name="Petersen M."/>
            <person name="Berrin J.G."/>
            <person name="Delaux P.M."/>
            <person name="Dal Grande F."/>
            <person name="Keller J."/>
        </authorList>
    </citation>
    <scope>NUCLEOTIDE SEQUENCE [LARGE SCALE GENOMIC DNA]</scope>
    <source>
        <strain evidence="1 2">SAG 2043</strain>
    </source>
</reference>
<evidence type="ECO:0000313" key="2">
    <source>
        <dbReference type="Proteomes" id="UP001489004"/>
    </source>
</evidence>
<comment type="caution">
    <text evidence="1">The sequence shown here is derived from an EMBL/GenBank/DDBJ whole genome shotgun (WGS) entry which is preliminary data.</text>
</comment>
<dbReference type="AlphaFoldDB" id="A0AAW1PSC7"/>
<gene>
    <name evidence="1" type="ORF">WJX72_005190</name>
</gene>
<dbReference type="EMBL" id="JALJOR010000008">
    <property type="protein sequence ID" value="KAK9812883.1"/>
    <property type="molecule type" value="Genomic_DNA"/>
</dbReference>
<proteinExistence type="predicted"/>
<evidence type="ECO:0000313" key="1">
    <source>
        <dbReference type="EMBL" id="KAK9812883.1"/>
    </source>
</evidence>
<name>A0AAW1PSC7_9CHLO</name>
<dbReference type="Proteomes" id="UP001489004">
    <property type="component" value="Unassembled WGS sequence"/>
</dbReference>
<accession>A0AAW1PSC7</accession>
<protein>
    <submittedName>
        <fullName evidence="1">Uncharacterized protein</fullName>
    </submittedName>
</protein>
<keyword evidence="2" id="KW-1185">Reference proteome</keyword>
<organism evidence="1 2">
    <name type="scientific">[Myrmecia] bisecta</name>
    <dbReference type="NCBI Taxonomy" id="41462"/>
    <lineage>
        <taxon>Eukaryota</taxon>
        <taxon>Viridiplantae</taxon>
        <taxon>Chlorophyta</taxon>
        <taxon>core chlorophytes</taxon>
        <taxon>Trebouxiophyceae</taxon>
        <taxon>Trebouxiales</taxon>
        <taxon>Trebouxiaceae</taxon>
        <taxon>Myrmecia</taxon>
    </lineage>
</organism>
<sequence>MKASSEHAEPSDCQALGIAVFDPPLPLLRQPVETSEGPVLAFASPEAEQRFQTRCQTEVEQRCMQGARNDEALVFAEPPVRCKLQGVASLPYGSDFFILVPFQAGRRQRPARRAMCRRA</sequence>